<feature type="binding site" evidence="4">
    <location>
        <position position="453"/>
    </location>
    <ligand>
        <name>S-adenosyl-L-methionine</name>
        <dbReference type="ChEBI" id="CHEBI:59789"/>
    </ligand>
</feature>
<dbReference type="EMBL" id="MCGR01000006">
    <property type="protein sequence ID" value="ORY89251.1"/>
    <property type="molecule type" value="Genomic_DNA"/>
</dbReference>
<dbReference type="Pfam" id="PF05958">
    <property type="entry name" value="tRNA_U5-meth_tr"/>
    <property type="match status" value="1"/>
</dbReference>
<dbReference type="GO" id="GO:0032259">
    <property type="term" value="P:methylation"/>
    <property type="evidence" value="ECO:0007669"/>
    <property type="project" value="UniProtKB-KW"/>
</dbReference>
<dbReference type="AlphaFoldDB" id="A0A1Y2G162"/>
<feature type="binding site" evidence="4">
    <location>
        <position position="561"/>
    </location>
    <ligand>
        <name>S-adenosyl-L-methionine</name>
        <dbReference type="ChEBI" id="CHEBI:59789"/>
    </ligand>
</feature>
<keyword evidence="8" id="KW-1185">Reference proteome</keyword>
<feature type="binding site" evidence="4">
    <location>
        <position position="490"/>
    </location>
    <ligand>
        <name>S-adenosyl-L-methionine</name>
        <dbReference type="ChEBI" id="CHEBI:59789"/>
    </ligand>
</feature>
<dbReference type="SUPFAM" id="SSF53335">
    <property type="entry name" value="S-adenosyl-L-methionine-dependent methyltransferases"/>
    <property type="match status" value="1"/>
</dbReference>
<evidence type="ECO:0000256" key="5">
    <source>
        <dbReference type="PROSITE-ProRule" id="PRU10015"/>
    </source>
</evidence>
<feature type="region of interest" description="Disordered" evidence="6">
    <location>
        <begin position="68"/>
        <end position="103"/>
    </location>
</feature>
<feature type="region of interest" description="Disordered" evidence="6">
    <location>
        <begin position="310"/>
        <end position="346"/>
    </location>
</feature>
<comment type="similarity">
    <text evidence="4">Belongs to the class I-like SAM-binding methyltransferase superfamily. RNA M5U methyltransferase family.</text>
</comment>
<feature type="compositionally biased region" description="Basic residues" evidence="6">
    <location>
        <begin position="320"/>
        <end position="331"/>
    </location>
</feature>
<dbReference type="GO" id="GO:0008033">
    <property type="term" value="P:tRNA processing"/>
    <property type="evidence" value="ECO:0007669"/>
    <property type="project" value="InterPro"/>
</dbReference>
<feature type="active site" description="Nucleophile" evidence="4">
    <location>
        <position position="588"/>
    </location>
</feature>
<evidence type="ECO:0000256" key="2">
    <source>
        <dbReference type="ARBA" id="ARBA00022679"/>
    </source>
</evidence>
<dbReference type="Gene3D" id="2.40.50.140">
    <property type="entry name" value="Nucleic acid-binding proteins"/>
    <property type="match status" value="1"/>
</dbReference>
<dbReference type="InterPro" id="IPR025795">
    <property type="entry name" value="tRNA_(uracil-5-)_MeTrfase"/>
</dbReference>
<feature type="compositionally biased region" description="Low complexity" evidence="6">
    <location>
        <begin position="22"/>
        <end position="33"/>
    </location>
</feature>
<feature type="active site" evidence="5">
    <location>
        <position position="588"/>
    </location>
</feature>
<feature type="binding site" evidence="4">
    <location>
        <position position="511"/>
    </location>
    <ligand>
        <name>S-adenosyl-L-methionine</name>
        <dbReference type="ChEBI" id="CHEBI:59789"/>
    </ligand>
</feature>
<dbReference type="GO" id="GO:0030697">
    <property type="term" value="F:tRNA (uracil(54)-C5)-methyltransferase activity, S-adenosyl methionine-dependent"/>
    <property type="evidence" value="ECO:0007669"/>
    <property type="project" value="InterPro"/>
</dbReference>
<evidence type="ECO:0000256" key="4">
    <source>
        <dbReference type="PROSITE-ProRule" id="PRU01024"/>
    </source>
</evidence>
<dbReference type="FunCoup" id="A0A1Y2G162">
    <property type="interactions" value="106"/>
</dbReference>
<dbReference type="OrthoDB" id="10250660at2759"/>
<comment type="caution">
    <text evidence="7">The sequence shown here is derived from an EMBL/GenBank/DDBJ whole genome shotgun (WGS) entry which is preliminary data.</text>
</comment>
<dbReference type="Proteomes" id="UP000193467">
    <property type="component" value="Unassembled WGS sequence"/>
</dbReference>
<evidence type="ECO:0000313" key="7">
    <source>
        <dbReference type="EMBL" id="ORY89251.1"/>
    </source>
</evidence>
<dbReference type="Gene3D" id="3.40.50.150">
    <property type="entry name" value="Vaccinia Virus protein VP39"/>
    <property type="match status" value="2"/>
</dbReference>
<evidence type="ECO:0000256" key="3">
    <source>
        <dbReference type="ARBA" id="ARBA00022691"/>
    </source>
</evidence>
<dbReference type="InterPro" id="IPR012340">
    <property type="entry name" value="NA-bd_OB-fold"/>
</dbReference>
<sequence length="643" mass="69663">MSVPTSTIPKRAHSTSPPPPAVAAAASTTSQPAVKRAKIEGDDTPSAAQPELAAPAVIEALAAVANGEGAVKSQGEQKKEQANKGRKGKGKKNAKGKAPKPGGVEEAGAFDVVEFLGAERVKALEESERNWKKESETEWGFGANGKDIEVRIVGMNSHGDGLGLLTLSGETQPTRLISVPFALPTELVTVHVARHEPDFLMSHGDLVAIIEPSERRKATAEELAGRAEPSEELKAVQQKFGDRVQCKYFGLCSGCQYQPLSYDDQLTLKQNVVRKAFANFSLLDPSLVPAIGPTLPSPLQYGYRTKLTPHFQVPPAHGKSGGKKSQWKGKGKGVEAPQPTEPVEEKEWEVTIGFEQKGRKRILDIEECVIATKVINDAMTIEREKVKANIGNYKRGATLLLRDSLPPRPEGTVKDPSGAPSTEAHVCIQDHHATVREQVGNVEFEQIAGSFFQNNNSILPSLLSYIADAVRPVGAPPRDPNVKSYLVDAYCGSGLFAISLADQFDRIEGVEIDKQSVQWAKKNAEFNKAKGRGEIGFRAGNAEAIFDTIEFPPDQTTILIDPPRKGCDDLFLSQLLAFNPATIIYVSCNVHTQARDIGWVIRESEKKAAGTGKKGFWIESVRAADLFANTHHAEGVAVLRREL</sequence>
<feature type="region of interest" description="Disordered" evidence="6">
    <location>
        <begin position="402"/>
        <end position="422"/>
    </location>
</feature>
<dbReference type="PANTHER" id="PTHR11061">
    <property type="entry name" value="RNA M5U METHYLTRANSFERASE"/>
    <property type="match status" value="1"/>
</dbReference>
<dbReference type="InterPro" id="IPR030390">
    <property type="entry name" value="MeTrfase_TrmA_AS"/>
</dbReference>
<organism evidence="7 8">
    <name type="scientific">Leucosporidium creatinivorum</name>
    <dbReference type="NCBI Taxonomy" id="106004"/>
    <lineage>
        <taxon>Eukaryota</taxon>
        <taxon>Fungi</taxon>
        <taxon>Dikarya</taxon>
        <taxon>Basidiomycota</taxon>
        <taxon>Pucciniomycotina</taxon>
        <taxon>Microbotryomycetes</taxon>
        <taxon>Leucosporidiales</taxon>
        <taxon>Leucosporidium</taxon>
    </lineage>
</organism>
<evidence type="ECO:0000256" key="1">
    <source>
        <dbReference type="ARBA" id="ARBA00022603"/>
    </source>
</evidence>
<keyword evidence="1 4" id="KW-0489">Methyltransferase</keyword>
<dbReference type="PROSITE" id="PS51687">
    <property type="entry name" value="SAM_MT_RNA_M5U"/>
    <property type="match status" value="1"/>
</dbReference>
<evidence type="ECO:0000313" key="8">
    <source>
        <dbReference type="Proteomes" id="UP000193467"/>
    </source>
</evidence>
<accession>A0A1Y2G162</accession>
<gene>
    <name evidence="7" type="ORF">BCR35DRAFT_329194</name>
</gene>
<feature type="region of interest" description="Disordered" evidence="6">
    <location>
        <begin position="1"/>
        <end position="52"/>
    </location>
</feature>
<reference evidence="7 8" key="1">
    <citation type="submission" date="2016-07" db="EMBL/GenBank/DDBJ databases">
        <title>Pervasive Adenine N6-methylation of Active Genes in Fungi.</title>
        <authorList>
            <consortium name="DOE Joint Genome Institute"/>
            <person name="Mondo S.J."/>
            <person name="Dannebaum R.O."/>
            <person name="Kuo R.C."/>
            <person name="Labutti K."/>
            <person name="Haridas S."/>
            <person name="Kuo A."/>
            <person name="Salamov A."/>
            <person name="Ahrendt S.R."/>
            <person name="Lipzen A."/>
            <person name="Sullivan W."/>
            <person name="Andreopoulos W.B."/>
            <person name="Clum A."/>
            <person name="Lindquist E."/>
            <person name="Daum C."/>
            <person name="Ramamoorthy G.K."/>
            <person name="Gryganskyi A."/>
            <person name="Culley D."/>
            <person name="Magnuson J.K."/>
            <person name="James T.Y."/>
            <person name="O'Malley M.A."/>
            <person name="Stajich J.E."/>
            <person name="Spatafora J.W."/>
            <person name="Visel A."/>
            <person name="Grigoriev I.V."/>
        </authorList>
    </citation>
    <scope>NUCLEOTIDE SEQUENCE [LARGE SCALE GENOMIC DNA]</scope>
    <source>
        <strain evidence="7 8">62-1032</strain>
    </source>
</reference>
<protein>
    <submittedName>
        <fullName evidence="7">S-adenosyl-L-methionine-dependent methyltransferase</fullName>
    </submittedName>
</protein>
<feature type="compositionally biased region" description="Basic residues" evidence="6">
    <location>
        <begin position="84"/>
        <end position="98"/>
    </location>
</feature>
<dbReference type="PROSITE" id="PS01230">
    <property type="entry name" value="TRMA_1"/>
    <property type="match status" value="1"/>
</dbReference>
<dbReference type="InterPro" id="IPR029063">
    <property type="entry name" value="SAM-dependent_MTases_sf"/>
</dbReference>
<dbReference type="InterPro" id="IPR010280">
    <property type="entry name" value="U5_MeTrfase_fam"/>
</dbReference>
<dbReference type="InParanoid" id="A0A1Y2G162"/>
<name>A0A1Y2G162_9BASI</name>
<dbReference type="STRING" id="106004.A0A1Y2G162"/>
<keyword evidence="2 4" id="KW-0808">Transferase</keyword>
<dbReference type="PANTHER" id="PTHR11061:SF30">
    <property type="entry name" value="TRNA (URACIL(54)-C(5))-METHYLTRANSFERASE"/>
    <property type="match status" value="1"/>
</dbReference>
<proteinExistence type="inferred from homology"/>
<keyword evidence="3 4" id="KW-0949">S-adenosyl-L-methionine</keyword>
<dbReference type="PROSITE" id="PS51622">
    <property type="entry name" value="SAM_MT_RNA_M5U_2"/>
    <property type="match status" value="1"/>
</dbReference>
<evidence type="ECO:0000256" key="6">
    <source>
        <dbReference type="SAM" id="MobiDB-lite"/>
    </source>
</evidence>